<comment type="caution">
    <text evidence="3">The sequence shown here is derived from an EMBL/GenBank/DDBJ whole genome shotgun (WGS) entry which is preliminary data.</text>
</comment>
<evidence type="ECO:0000313" key="3">
    <source>
        <dbReference type="EMBL" id="KRP31932.1"/>
    </source>
</evidence>
<keyword evidence="2" id="KW-0812">Transmembrane</keyword>
<gene>
    <name evidence="3" type="ORF">ABS32_05470</name>
</gene>
<feature type="transmembrane region" description="Helical" evidence="2">
    <location>
        <begin position="16"/>
        <end position="36"/>
    </location>
</feature>
<accession>A0A0R2XB85</accession>
<name>A0A0R2XB85_9BACT</name>
<keyword evidence="1" id="KW-0175">Coiled coil</keyword>
<evidence type="ECO:0000313" key="4">
    <source>
        <dbReference type="Proteomes" id="UP000051557"/>
    </source>
</evidence>
<proteinExistence type="predicted"/>
<sequence>MAKKTTPPQVPPNKKVSFLPLLVAGAAGFLLALFVLRGDSMVGECPMYSEACPVTSTLMQVELALEKNDLPKAKAEANKLSEQLERTMPDLARLAEKVSKSTTINQARTRLQELEKQMMSDVSATYQK</sequence>
<protein>
    <submittedName>
        <fullName evidence="3">Uncharacterized protein</fullName>
    </submittedName>
</protein>
<dbReference type="AlphaFoldDB" id="A0A0R2XB85"/>
<keyword evidence="2" id="KW-1133">Transmembrane helix</keyword>
<dbReference type="Proteomes" id="UP000051557">
    <property type="component" value="Unassembled WGS sequence"/>
</dbReference>
<organism evidence="3 4">
    <name type="scientific">Verrucomicrobia subdivision 6 bacterium BACL9 MAG-120820-bin42</name>
    <dbReference type="NCBI Taxonomy" id="1655634"/>
    <lineage>
        <taxon>Bacteria</taxon>
        <taxon>Pseudomonadati</taxon>
        <taxon>Verrucomicrobiota</taxon>
        <taxon>Verrucomicrobiia</taxon>
        <taxon>Verrucomicrobiales</taxon>
        <taxon>Verrucomicrobia subdivision 6</taxon>
    </lineage>
</organism>
<evidence type="ECO:0000256" key="1">
    <source>
        <dbReference type="SAM" id="Coils"/>
    </source>
</evidence>
<reference evidence="3 4" key="1">
    <citation type="submission" date="2015-10" db="EMBL/GenBank/DDBJ databases">
        <title>Metagenome-Assembled Genomes uncover a global brackish microbiome.</title>
        <authorList>
            <person name="Hugerth L.W."/>
            <person name="Larsson J."/>
            <person name="Alneberg J."/>
            <person name="Lindh M.V."/>
            <person name="Legrand C."/>
            <person name="Pinhassi J."/>
            <person name="Andersson A.F."/>
        </authorList>
    </citation>
    <scope>NUCLEOTIDE SEQUENCE [LARGE SCALE GENOMIC DNA]</scope>
    <source>
        <strain evidence="3">BACL9 MAG-120820-bin42</strain>
    </source>
</reference>
<feature type="coiled-coil region" evidence="1">
    <location>
        <begin position="63"/>
        <end position="124"/>
    </location>
</feature>
<evidence type="ECO:0000256" key="2">
    <source>
        <dbReference type="SAM" id="Phobius"/>
    </source>
</evidence>
<keyword evidence="2" id="KW-0472">Membrane</keyword>
<dbReference type="EMBL" id="LIDM01000208">
    <property type="protein sequence ID" value="KRP31932.1"/>
    <property type="molecule type" value="Genomic_DNA"/>
</dbReference>